<name>A0A9J5X6K6_SOLCO</name>
<organism evidence="1 2">
    <name type="scientific">Solanum commersonii</name>
    <name type="common">Commerson's wild potato</name>
    <name type="synonym">Commerson's nightshade</name>
    <dbReference type="NCBI Taxonomy" id="4109"/>
    <lineage>
        <taxon>Eukaryota</taxon>
        <taxon>Viridiplantae</taxon>
        <taxon>Streptophyta</taxon>
        <taxon>Embryophyta</taxon>
        <taxon>Tracheophyta</taxon>
        <taxon>Spermatophyta</taxon>
        <taxon>Magnoliopsida</taxon>
        <taxon>eudicotyledons</taxon>
        <taxon>Gunneridae</taxon>
        <taxon>Pentapetalae</taxon>
        <taxon>asterids</taxon>
        <taxon>lamiids</taxon>
        <taxon>Solanales</taxon>
        <taxon>Solanaceae</taxon>
        <taxon>Solanoideae</taxon>
        <taxon>Solaneae</taxon>
        <taxon>Solanum</taxon>
    </lineage>
</organism>
<sequence length="66" mass="7433">MKGSNYVSLGIFGLRKNSKRLLRNKIRAGGGTASIFYKNVEEPNAKAIRFFSDHVIRPSSLFHHKA</sequence>
<reference evidence="1 2" key="1">
    <citation type="submission" date="2020-09" db="EMBL/GenBank/DDBJ databases">
        <title>De no assembly of potato wild relative species, Solanum commersonii.</title>
        <authorList>
            <person name="Cho K."/>
        </authorList>
    </citation>
    <scope>NUCLEOTIDE SEQUENCE [LARGE SCALE GENOMIC DNA]</scope>
    <source>
        <strain evidence="1">LZ3.2</strain>
        <tissue evidence="1">Leaf</tissue>
    </source>
</reference>
<gene>
    <name evidence="1" type="ORF">H5410_054133</name>
</gene>
<evidence type="ECO:0000313" key="1">
    <source>
        <dbReference type="EMBL" id="KAG5583506.1"/>
    </source>
</evidence>
<dbReference type="Proteomes" id="UP000824120">
    <property type="component" value="Chromosome 10"/>
</dbReference>
<evidence type="ECO:0000313" key="2">
    <source>
        <dbReference type="Proteomes" id="UP000824120"/>
    </source>
</evidence>
<keyword evidence="2" id="KW-1185">Reference proteome</keyword>
<dbReference type="AlphaFoldDB" id="A0A9J5X6K6"/>
<comment type="caution">
    <text evidence="1">The sequence shown here is derived from an EMBL/GenBank/DDBJ whole genome shotgun (WGS) entry which is preliminary data.</text>
</comment>
<proteinExistence type="predicted"/>
<accession>A0A9J5X6K6</accession>
<protein>
    <submittedName>
        <fullName evidence="1">Uncharacterized protein</fullName>
    </submittedName>
</protein>
<dbReference type="EMBL" id="JACXVP010000010">
    <property type="protein sequence ID" value="KAG5583506.1"/>
    <property type="molecule type" value="Genomic_DNA"/>
</dbReference>